<dbReference type="Gene3D" id="3.30.460.40">
    <property type="match status" value="1"/>
</dbReference>
<gene>
    <name evidence="1" type="ORF">POL25_36025</name>
</gene>
<dbReference type="InterPro" id="IPR039498">
    <property type="entry name" value="NTP_transf_5"/>
</dbReference>
<keyword evidence="2" id="KW-1185">Reference proteome</keyword>
<dbReference type="Proteomes" id="UP001221686">
    <property type="component" value="Unassembled WGS sequence"/>
</dbReference>
<dbReference type="RefSeq" id="WP_272090885.1">
    <property type="nucleotide sequence ID" value="NZ_JAQNDL010000003.1"/>
</dbReference>
<name>A0ABT5E919_9BACT</name>
<dbReference type="Pfam" id="PF14907">
    <property type="entry name" value="NTP_transf_5"/>
    <property type="match status" value="1"/>
</dbReference>
<protein>
    <submittedName>
        <fullName evidence="1">Nucleotidyltransferase family protein</fullName>
    </submittedName>
</protein>
<evidence type="ECO:0000313" key="1">
    <source>
        <dbReference type="EMBL" id="MDC0722354.1"/>
    </source>
</evidence>
<reference evidence="1 2" key="1">
    <citation type="submission" date="2022-11" db="EMBL/GenBank/DDBJ databases">
        <title>Minimal conservation of predation-associated metabolite biosynthetic gene clusters underscores biosynthetic potential of Myxococcota including descriptions for ten novel species: Archangium lansinium sp. nov., Myxococcus landrumus sp. nov., Nannocystis bai.</title>
        <authorList>
            <person name="Ahearne A."/>
            <person name="Stevens C."/>
            <person name="Dowd S."/>
        </authorList>
    </citation>
    <scope>NUCLEOTIDE SEQUENCE [LARGE SCALE GENOMIC DNA]</scope>
    <source>
        <strain evidence="1 2">BB15-2</strain>
    </source>
</reference>
<accession>A0ABT5E919</accession>
<dbReference type="EMBL" id="JAQNDL010000003">
    <property type="protein sequence ID" value="MDC0722354.1"/>
    <property type="molecule type" value="Genomic_DNA"/>
</dbReference>
<dbReference type="SUPFAM" id="SSF81301">
    <property type="entry name" value="Nucleotidyltransferase"/>
    <property type="match status" value="1"/>
</dbReference>
<sequence length="260" mass="29982">MTDLVDPHARAFYVRTMIALTNAEVPFMVGGAYAFARYTSIERHTKDLDIFVLPEDAERTLEVLAAEGFACDMAYPHWLGKCHCGEDFVDVIFSSGNAVARVDEQWFAHAPRDMVLGQSVLLVPPEEMVWSKAFIMERERFDGADVAHVLRSCADQLDWDRLVERFGEHFRVLLSHLILFGFIYPGEQSKIPDRVMRDMLDRLRRDGYDQTSVCKGTLLSRQQYLTDIDLWDLADARLEEHWMSREDIAHWTAAIDKHGR</sequence>
<evidence type="ECO:0000313" key="2">
    <source>
        <dbReference type="Proteomes" id="UP001221686"/>
    </source>
</evidence>
<comment type="caution">
    <text evidence="1">The sequence shown here is derived from an EMBL/GenBank/DDBJ whole genome shotgun (WGS) entry which is preliminary data.</text>
</comment>
<dbReference type="InterPro" id="IPR043519">
    <property type="entry name" value="NT_sf"/>
</dbReference>
<proteinExistence type="predicted"/>
<organism evidence="1 2">
    <name type="scientific">Nannocystis bainbridge</name>
    <dbReference type="NCBI Taxonomy" id="2995303"/>
    <lineage>
        <taxon>Bacteria</taxon>
        <taxon>Pseudomonadati</taxon>
        <taxon>Myxococcota</taxon>
        <taxon>Polyangia</taxon>
        <taxon>Nannocystales</taxon>
        <taxon>Nannocystaceae</taxon>
        <taxon>Nannocystis</taxon>
    </lineage>
</organism>